<dbReference type="InterPro" id="IPR029055">
    <property type="entry name" value="Ntn_hydrolases_N"/>
</dbReference>
<evidence type="ECO:0000256" key="2">
    <source>
        <dbReference type="PIRSR" id="PIRSR600246-3"/>
    </source>
</evidence>
<dbReference type="SUPFAM" id="SSF56235">
    <property type="entry name" value="N-terminal nucleophile aminohydrolases (Ntn hydrolases)"/>
    <property type="match status" value="1"/>
</dbReference>
<feature type="active site" description="Nucleophile" evidence="1">
    <location>
        <position position="366"/>
    </location>
</feature>
<organism evidence="4 5">
    <name type="scientific">Naegleria lovaniensis</name>
    <name type="common">Amoeba</name>
    <dbReference type="NCBI Taxonomy" id="51637"/>
    <lineage>
        <taxon>Eukaryota</taxon>
        <taxon>Discoba</taxon>
        <taxon>Heterolobosea</taxon>
        <taxon>Tetramitia</taxon>
        <taxon>Eutetramitia</taxon>
        <taxon>Vahlkampfiidae</taxon>
        <taxon>Naegleria</taxon>
    </lineage>
</organism>
<evidence type="ECO:0000313" key="5">
    <source>
        <dbReference type="Proteomes" id="UP000816034"/>
    </source>
</evidence>
<feature type="region of interest" description="Disordered" evidence="3">
    <location>
        <begin position="416"/>
        <end position="447"/>
    </location>
</feature>
<dbReference type="InterPro" id="IPR000246">
    <property type="entry name" value="Peptidase_T2"/>
</dbReference>
<gene>
    <name evidence="4" type="ORF">C9374_004930</name>
</gene>
<feature type="region of interest" description="Disordered" evidence="3">
    <location>
        <begin position="211"/>
        <end position="243"/>
    </location>
</feature>
<dbReference type="Proteomes" id="UP000816034">
    <property type="component" value="Unassembled WGS sequence"/>
</dbReference>
<evidence type="ECO:0000313" key="4">
    <source>
        <dbReference type="EMBL" id="KAG2382963.1"/>
    </source>
</evidence>
<dbReference type="PANTHER" id="PTHR10188">
    <property type="entry name" value="L-ASPARAGINASE"/>
    <property type="match status" value="1"/>
</dbReference>
<dbReference type="GO" id="GO:0005737">
    <property type="term" value="C:cytoplasm"/>
    <property type="evidence" value="ECO:0007669"/>
    <property type="project" value="TreeGrafter"/>
</dbReference>
<dbReference type="GO" id="GO:0051604">
    <property type="term" value="P:protein maturation"/>
    <property type="evidence" value="ECO:0007669"/>
    <property type="project" value="TreeGrafter"/>
</dbReference>
<feature type="compositionally biased region" description="Basic and acidic residues" evidence="3">
    <location>
        <begin position="430"/>
        <end position="444"/>
    </location>
</feature>
<dbReference type="AlphaFoldDB" id="A0AA88GRS0"/>
<feature type="region of interest" description="Disordered" evidence="3">
    <location>
        <begin position="52"/>
        <end position="71"/>
    </location>
</feature>
<sequence length="571" mass="63124">MTDESNTLPSSLNNQFFIAVHCGAGYHSHANTKTYENIMKQALVQTRNQFFQNSSSSSNPSSKTTSSNHEFNSTMDLNQQINDCLSACSYCISILENSPFTNAGFGSNLNRNGTVECDACLCYSHYYLNNTHSPTMVNLHCYYSQLHASCGAIYGVYNPILMCHTLIQDILMNSSGIYTPHSQLVKPLFLSGRGALEYIQFNNNKRRTNESSLLMKSSHPSSSSGSSSSNNPSSSSNNPTILDDHKVYDKENHSLFNNNNNMLNRLIYCQDDNLLNEYMVTEKSKIEFNKYKHVLMNNPNHTFSGSGSNSTASSSSGSNTINQYDENNNATTTTWMNHGLVISNHSPIHSSSSTSMNTNTSQFYDTVGAIVYSNGILCSGVSSGGILLKYPGRIGEAAIYGSGCSSEMYHHHSKNIYGGGGGMSDESDSDHENDSEHESEHGENNHTLSTTTLQCAHNFSGIGEDIMFNQMSNHLNLELFHLNHTMEQALNSLFHSCPKLMNPRKIGCMSCLVYHDDDETSDHSSFLEFGYAFSTESMGIGFTHSNTNQCHVEIKRRRGGDENVSVMPIKL</sequence>
<accession>A0AA88GRS0</accession>
<reference evidence="4 5" key="1">
    <citation type="journal article" date="2018" name="BMC Genomics">
        <title>The genome of Naegleria lovaniensis, the basis for a comparative approach to unravel pathogenicity factors of the human pathogenic amoeba N. fowleri.</title>
        <authorList>
            <person name="Liechti N."/>
            <person name="Schurch N."/>
            <person name="Bruggmann R."/>
            <person name="Wittwer M."/>
        </authorList>
    </citation>
    <scope>NUCLEOTIDE SEQUENCE [LARGE SCALE GENOMIC DNA]</scope>
    <source>
        <strain evidence="4 5">ATCC 30569</strain>
    </source>
</reference>
<comment type="caution">
    <text evidence="4">The sequence shown here is derived from an EMBL/GenBank/DDBJ whole genome shotgun (WGS) entry which is preliminary data.</text>
</comment>
<keyword evidence="5" id="KW-1185">Reference proteome</keyword>
<dbReference type="Pfam" id="PF01112">
    <property type="entry name" value="Asparaginase_2"/>
    <property type="match status" value="1"/>
</dbReference>
<dbReference type="EMBL" id="PYSW02000022">
    <property type="protein sequence ID" value="KAG2382963.1"/>
    <property type="molecule type" value="Genomic_DNA"/>
</dbReference>
<name>A0AA88GRS0_NAELO</name>
<feature type="compositionally biased region" description="Low complexity" evidence="3">
    <location>
        <begin position="217"/>
        <end position="239"/>
    </location>
</feature>
<protein>
    <submittedName>
        <fullName evidence="4">Uncharacterized protein</fullName>
    </submittedName>
</protein>
<evidence type="ECO:0000256" key="1">
    <source>
        <dbReference type="PIRSR" id="PIRSR600246-1"/>
    </source>
</evidence>
<dbReference type="Gene3D" id="3.60.20.30">
    <property type="entry name" value="(Glycosyl)asparaginase"/>
    <property type="match status" value="1"/>
</dbReference>
<feature type="compositionally biased region" description="Low complexity" evidence="3">
    <location>
        <begin position="53"/>
        <end position="68"/>
    </location>
</feature>
<dbReference type="GeneID" id="68097385"/>
<evidence type="ECO:0000256" key="3">
    <source>
        <dbReference type="SAM" id="MobiDB-lite"/>
    </source>
</evidence>
<dbReference type="PANTHER" id="PTHR10188:SF8">
    <property type="entry name" value="THREONINE ASPARTASE 1"/>
    <property type="match status" value="1"/>
</dbReference>
<dbReference type="GO" id="GO:0004298">
    <property type="term" value="F:threonine-type endopeptidase activity"/>
    <property type="evidence" value="ECO:0007669"/>
    <property type="project" value="TreeGrafter"/>
</dbReference>
<feature type="site" description="Cleavage; by autolysis" evidence="2">
    <location>
        <begin position="365"/>
        <end position="366"/>
    </location>
</feature>
<proteinExistence type="predicted"/>
<dbReference type="RefSeq" id="XP_044548642.1">
    <property type="nucleotide sequence ID" value="XM_044694624.1"/>
</dbReference>